<name>A0A0L7RAW9_9HYME</name>
<evidence type="ECO:0000313" key="2">
    <source>
        <dbReference type="Proteomes" id="UP000053825"/>
    </source>
</evidence>
<reference evidence="1 2" key="1">
    <citation type="submission" date="2015-07" db="EMBL/GenBank/DDBJ databases">
        <title>The genome of Habropoda laboriosa.</title>
        <authorList>
            <person name="Pan H."/>
            <person name="Kapheim K."/>
        </authorList>
    </citation>
    <scope>NUCLEOTIDE SEQUENCE [LARGE SCALE GENOMIC DNA]</scope>
    <source>
        <strain evidence="1">0110345459</strain>
    </source>
</reference>
<accession>A0A0L7RAW9</accession>
<protein>
    <recommendedName>
        <fullName evidence="3">Histone-lysine N-methyltransferase SETMAR</fullName>
    </recommendedName>
</protein>
<dbReference type="Proteomes" id="UP000053825">
    <property type="component" value="Unassembled WGS sequence"/>
</dbReference>
<dbReference type="AlphaFoldDB" id="A0A0L7RAW9"/>
<gene>
    <name evidence="1" type="ORF">WH47_12318</name>
</gene>
<keyword evidence="2" id="KW-1185">Reference proteome</keyword>
<organism evidence="1 2">
    <name type="scientific">Habropoda laboriosa</name>
    <dbReference type="NCBI Taxonomy" id="597456"/>
    <lineage>
        <taxon>Eukaryota</taxon>
        <taxon>Metazoa</taxon>
        <taxon>Ecdysozoa</taxon>
        <taxon>Arthropoda</taxon>
        <taxon>Hexapoda</taxon>
        <taxon>Insecta</taxon>
        <taxon>Pterygota</taxon>
        <taxon>Neoptera</taxon>
        <taxon>Endopterygota</taxon>
        <taxon>Hymenoptera</taxon>
        <taxon>Apocrita</taxon>
        <taxon>Aculeata</taxon>
        <taxon>Apoidea</taxon>
        <taxon>Anthophila</taxon>
        <taxon>Apidae</taxon>
        <taxon>Habropoda</taxon>
    </lineage>
</organism>
<sequence>PAHKSILVRNFLAKNSTNLVLQATRDFFFSRSKQSLRGCHFEPIEATKRNSLNELKPIPETKFRQCSVEWKKR</sequence>
<proteinExistence type="predicted"/>
<feature type="non-terminal residue" evidence="1">
    <location>
        <position position="1"/>
    </location>
</feature>
<dbReference type="EMBL" id="KQ414618">
    <property type="protein sequence ID" value="KOC67988.1"/>
    <property type="molecule type" value="Genomic_DNA"/>
</dbReference>
<evidence type="ECO:0008006" key="3">
    <source>
        <dbReference type="Google" id="ProtNLM"/>
    </source>
</evidence>
<evidence type="ECO:0000313" key="1">
    <source>
        <dbReference type="EMBL" id="KOC67988.1"/>
    </source>
</evidence>